<dbReference type="Gene3D" id="1.10.10.10">
    <property type="entry name" value="Winged helix-like DNA-binding domain superfamily/Winged helix DNA-binding domain"/>
    <property type="match status" value="1"/>
</dbReference>
<keyword evidence="2" id="KW-0805">Transcription regulation</keyword>
<dbReference type="SUPFAM" id="SSF53850">
    <property type="entry name" value="Periplasmic binding protein-like II"/>
    <property type="match status" value="1"/>
</dbReference>
<dbReference type="RefSeq" id="WP_112135769.1">
    <property type="nucleotide sequence ID" value="NZ_CP016181.1"/>
</dbReference>
<keyword evidence="4" id="KW-0804">Transcription</keyword>
<dbReference type="Pfam" id="PF00126">
    <property type="entry name" value="HTH_1"/>
    <property type="match status" value="1"/>
</dbReference>
<dbReference type="FunFam" id="1.10.10.10:FF:000001">
    <property type="entry name" value="LysR family transcriptional regulator"/>
    <property type="match status" value="1"/>
</dbReference>
<dbReference type="GO" id="GO:0003700">
    <property type="term" value="F:DNA-binding transcription factor activity"/>
    <property type="evidence" value="ECO:0007669"/>
    <property type="project" value="InterPro"/>
</dbReference>
<dbReference type="InterPro" id="IPR036390">
    <property type="entry name" value="WH_DNA-bd_sf"/>
</dbReference>
<dbReference type="PANTHER" id="PTHR30537">
    <property type="entry name" value="HTH-TYPE TRANSCRIPTIONAL REGULATOR"/>
    <property type="match status" value="1"/>
</dbReference>
<dbReference type="OrthoDB" id="570111at2"/>
<evidence type="ECO:0000256" key="1">
    <source>
        <dbReference type="ARBA" id="ARBA00009437"/>
    </source>
</evidence>
<dbReference type="InterPro" id="IPR005119">
    <property type="entry name" value="LysR_subst-bd"/>
</dbReference>
<evidence type="ECO:0000256" key="3">
    <source>
        <dbReference type="ARBA" id="ARBA00023125"/>
    </source>
</evidence>
<dbReference type="Pfam" id="PF03466">
    <property type="entry name" value="LysR_substrate"/>
    <property type="match status" value="1"/>
</dbReference>
<comment type="similarity">
    <text evidence="1">Belongs to the LysR transcriptional regulatory family.</text>
</comment>
<dbReference type="AlphaFoldDB" id="A0A2Z4PNN3"/>
<evidence type="ECO:0000313" key="7">
    <source>
        <dbReference type="Proteomes" id="UP000249898"/>
    </source>
</evidence>
<name>A0A2Z4PNN3_9GAMM</name>
<protein>
    <submittedName>
        <fullName evidence="6">LysR family transcriptional regulator</fullName>
    </submittedName>
</protein>
<reference evidence="6 7" key="1">
    <citation type="submission" date="2016-06" db="EMBL/GenBank/DDBJ databases">
        <title>The sequenced genome of the ice-adhering bacterium Marinomonas primoryensis, from Antarctica.</title>
        <authorList>
            <person name="Graham L."/>
            <person name="Vance T.D.R."/>
            <person name="Davies P.L."/>
        </authorList>
    </citation>
    <scope>NUCLEOTIDE SEQUENCE [LARGE SCALE GENOMIC DNA]</scope>
    <source>
        <strain evidence="6 7">AceL</strain>
    </source>
</reference>
<sequence length="300" mass="33514">MDWKSIKFDWNHARAFFVTAEEGSLSAAARALQTTQSTLSRQVSALEQEIGVTLFERVGRGLVITPSGLELIEYVKEMSEAANKFSLAASGRSNQVEGSVCISATEAFAVFLLPPLLKKLREQEPGISIELVASDASSDLRRREADIAIRHYQPNHSDLIARKLQNGKAFLYASPDYLHSIGHPKTCSELEKADFIGFANNDPYVKGMSEIGLSLNSKNFPYTTANHMAHWALVKEGAGIGVMFEYIGEREPKVCKVSDQISPFIAETWVVTHRELRTNLRIRLVYDFLMEELTNIFKPT</sequence>
<dbReference type="Gene3D" id="3.40.190.290">
    <property type="match status" value="1"/>
</dbReference>
<dbReference type="InterPro" id="IPR036388">
    <property type="entry name" value="WH-like_DNA-bd_sf"/>
</dbReference>
<dbReference type="SUPFAM" id="SSF46785">
    <property type="entry name" value="Winged helix' DNA-binding domain"/>
    <property type="match status" value="1"/>
</dbReference>
<gene>
    <name evidence="6" type="ORF">A8139_03660</name>
</gene>
<dbReference type="InterPro" id="IPR058163">
    <property type="entry name" value="LysR-type_TF_proteobact-type"/>
</dbReference>
<accession>A0A2Z4PNN3</accession>
<dbReference type="InterPro" id="IPR000847">
    <property type="entry name" value="LysR_HTH_N"/>
</dbReference>
<feature type="domain" description="HTH lysR-type" evidence="5">
    <location>
        <begin position="8"/>
        <end position="65"/>
    </location>
</feature>
<dbReference type="GO" id="GO:0006351">
    <property type="term" value="P:DNA-templated transcription"/>
    <property type="evidence" value="ECO:0007669"/>
    <property type="project" value="TreeGrafter"/>
</dbReference>
<evidence type="ECO:0000313" key="6">
    <source>
        <dbReference type="EMBL" id="AWX99197.1"/>
    </source>
</evidence>
<evidence type="ECO:0000256" key="2">
    <source>
        <dbReference type="ARBA" id="ARBA00023015"/>
    </source>
</evidence>
<organism evidence="6 7">
    <name type="scientific">Marinomonas primoryensis</name>
    <dbReference type="NCBI Taxonomy" id="178399"/>
    <lineage>
        <taxon>Bacteria</taxon>
        <taxon>Pseudomonadati</taxon>
        <taxon>Pseudomonadota</taxon>
        <taxon>Gammaproteobacteria</taxon>
        <taxon>Oceanospirillales</taxon>
        <taxon>Oceanospirillaceae</taxon>
        <taxon>Marinomonas</taxon>
    </lineage>
</organism>
<evidence type="ECO:0000256" key="4">
    <source>
        <dbReference type="ARBA" id="ARBA00023163"/>
    </source>
</evidence>
<evidence type="ECO:0000259" key="5">
    <source>
        <dbReference type="PROSITE" id="PS50931"/>
    </source>
</evidence>
<dbReference type="PRINTS" id="PR00039">
    <property type="entry name" value="HTHLYSR"/>
</dbReference>
<dbReference type="PROSITE" id="PS50931">
    <property type="entry name" value="HTH_LYSR"/>
    <property type="match status" value="1"/>
</dbReference>
<dbReference type="PANTHER" id="PTHR30537:SF3">
    <property type="entry name" value="TRANSCRIPTIONAL REGULATORY PROTEIN"/>
    <property type="match status" value="1"/>
</dbReference>
<dbReference type="GO" id="GO:0043565">
    <property type="term" value="F:sequence-specific DNA binding"/>
    <property type="evidence" value="ECO:0007669"/>
    <property type="project" value="TreeGrafter"/>
</dbReference>
<dbReference type="Proteomes" id="UP000249898">
    <property type="component" value="Chromosome"/>
</dbReference>
<dbReference type="EMBL" id="CP016181">
    <property type="protein sequence ID" value="AWX99197.1"/>
    <property type="molecule type" value="Genomic_DNA"/>
</dbReference>
<proteinExistence type="inferred from homology"/>
<keyword evidence="3" id="KW-0238">DNA-binding</keyword>